<evidence type="ECO:0000313" key="2">
    <source>
        <dbReference type="EMBL" id="MEE3717370.1"/>
    </source>
</evidence>
<dbReference type="GO" id="GO:0043886">
    <property type="term" value="F:structural constituent of carboxysome shell"/>
    <property type="evidence" value="ECO:0007669"/>
    <property type="project" value="UniProtKB-ARBA"/>
</dbReference>
<protein>
    <recommendedName>
        <fullName evidence="4">Carbon dioxide concentrating mechanism protein</fullName>
    </recommendedName>
</protein>
<dbReference type="Gene3D" id="2.160.10.10">
    <property type="entry name" value="Hexapeptide repeat proteins"/>
    <property type="match status" value="1"/>
</dbReference>
<evidence type="ECO:0008006" key="4">
    <source>
        <dbReference type="Google" id="ProtNLM"/>
    </source>
</evidence>
<feature type="compositionally biased region" description="Low complexity" evidence="1">
    <location>
        <begin position="224"/>
        <end position="233"/>
    </location>
</feature>
<feature type="region of interest" description="Disordered" evidence="1">
    <location>
        <begin position="221"/>
        <end position="242"/>
    </location>
</feature>
<dbReference type="RefSeq" id="WP_330483799.1">
    <property type="nucleotide sequence ID" value="NZ_JAZBJZ010000040.1"/>
</dbReference>
<sequence>MHLPPLEPIGDFHTYISGDVTIHPSAAIAPGVLIQADPGSKITIAAGVCIGMGTVLHAQDGAIEIAAGVNLGAGVLIFGKSKVGENACVGSSSSIVNYAIAARALIAPGSLLCETIAPPSEAIAPPAISVSEDPAPPLPPSAVPVTIEKSTETPSTEPISTFVDPSPYKPPELISVSSPFPATPFVPPPLLNQPFNLPTSQPTNQPNGAIPDRASLTPEIAEVTPTPQTPETQASTNISTQQTYGQTQLNQLMGKLFAHRQNNLIQPTQPPNPPA</sequence>
<organism evidence="2 3">
    <name type="scientific">Tumidithrix elongata BACA0141</name>
    <dbReference type="NCBI Taxonomy" id="2716417"/>
    <lineage>
        <taxon>Bacteria</taxon>
        <taxon>Bacillati</taxon>
        <taxon>Cyanobacteriota</taxon>
        <taxon>Cyanophyceae</taxon>
        <taxon>Pseudanabaenales</taxon>
        <taxon>Pseudanabaenaceae</taxon>
        <taxon>Tumidithrix</taxon>
        <taxon>Tumidithrix elongata</taxon>
    </lineage>
</organism>
<reference evidence="2" key="1">
    <citation type="submission" date="2024-01" db="EMBL/GenBank/DDBJ databases">
        <title>Bank of Algae and Cyanobacteria of the Azores (BACA) strain genomes.</title>
        <authorList>
            <person name="Luz R."/>
            <person name="Cordeiro R."/>
            <person name="Fonseca A."/>
            <person name="Goncalves V."/>
        </authorList>
    </citation>
    <scope>NUCLEOTIDE SEQUENCE</scope>
    <source>
        <strain evidence="2">BACA0141</strain>
    </source>
</reference>
<keyword evidence="3" id="KW-1185">Reference proteome</keyword>
<dbReference type="SUPFAM" id="SSF51161">
    <property type="entry name" value="Trimeric LpxA-like enzymes"/>
    <property type="match status" value="1"/>
</dbReference>
<comment type="caution">
    <text evidence="2">The sequence shown here is derived from an EMBL/GenBank/DDBJ whole genome shotgun (WGS) entry which is preliminary data.</text>
</comment>
<dbReference type="InterPro" id="IPR011004">
    <property type="entry name" value="Trimer_LpxA-like_sf"/>
</dbReference>
<dbReference type="GO" id="GO:0031470">
    <property type="term" value="C:carboxysome"/>
    <property type="evidence" value="ECO:0007669"/>
    <property type="project" value="UniProtKB-ARBA"/>
</dbReference>
<name>A0AAW9Q1R0_9CYAN</name>
<dbReference type="AlphaFoldDB" id="A0AAW9Q1R0"/>
<evidence type="ECO:0000313" key="3">
    <source>
        <dbReference type="Proteomes" id="UP001333818"/>
    </source>
</evidence>
<gene>
    <name evidence="2" type="ORF">V2H45_11470</name>
</gene>
<proteinExistence type="predicted"/>
<dbReference type="Proteomes" id="UP001333818">
    <property type="component" value="Unassembled WGS sequence"/>
</dbReference>
<accession>A0AAW9Q1R0</accession>
<evidence type="ECO:0000256" key="1">
    <source>
        <dbReference type="SAM" id="MobiDB-lite"/>
    </source>
</evidence>
<dbReference type="EMBL" id="JAZBJZ010000040">
    <property type="protein sequence ID" value="MEE3717370.1"/>
    <property type="molecule type" value="Genomic_DNA"/>
</dbReference>